<dbReference type="GO" id="GO:0019843">
    <property type="term" value="F:rRNA binding"/>
    <property type="evidence" value="ECO:0007669"/>
    <property type="project" value="UniProtKB-UniRule"/>
</dbReference>
<dbReference type="InterPro" id="IPR020594">
    <property type="entry name" value="Ribosomal_bL9_bac/chp"/>
</dbReference>
<dbReference type="InterPro" id="IPR036791">
    <property type="entry name" value="Ribosomal_bL9_C_sf"/>
</dbReference>
<dbReference type="InterPro" id="IPR020069">
    <property type="entry name" value="Ribosomal_bL9_C"/>
</dbReference>
<keyword evidence="5 7" id="KW-0687">Ribonucleoprotein</keyword>
<dbReference type="InterPro" id="IPR036935">
    <property type="entry name" value="Ribosomal_bL9_N_sf"/>
</dbReference>
<dbReference type="SUPFAM" id="SSF55658">
    <property type="entry name" value="L9 N-domain-like"/>
    <property type="match status" value="1"/>
</dbReference>
<dbReference type="GO" id="GO:0006412">
    <property type="term" value="P:translation"/>
    <property type="evidence" value="ECO:0007669"/>
    <property type="project" value="UniProtKB-UniRule"/>
</dbReference>
<dbReference type="HAMAP" id="MF_00503">
    <property type="entry name" value="Ribosomal_bL9"/>
    <property type="match status" value="1"/>
</dbReference>
<evidence type="ECO:0000313" key="9">
    <source>
        <dbReference type="EMBL" id="PIS06193.1"/>
    </source>
</evidence>
<protein>
    <recommendedName>
        <fullName evidence="6 7">Large ribosomal subunit protein bL9</fullName>
    </recommendedName>
</protein>
<evidence type="ECO:0000256" key="7">
    <source>
        <dbReference type="HAMAP-Rule" id="MF_00503"/>
    </source>
</evidence>
<evidence type="ECO:0000313" key="10">
    <source>
        <dbReference type="Proteomes" id="UP000229056"/>
    </source>
</evidence>
<feature type="domain" description="Ribosomal protein L9" evidence="8">
    <location>
        <begin position="13"/>
        <end position="40"/>
    </location>
</feature>
<dbReference type="Pfam" id="PF03948">
    <property type="entry name" value="Ribosomal_L9_C"/>
    <property type="match status" value="1"/>
</dbReference>
<evidence type="ECO:0000256" key="4">
    <source>
        <dbReference type="ARBA" id="ARBA00022980"/>
    </source>
</evidence>
<comment type="function">
    <text evidence="7">Binds to the 23S rRNA.</text>
</comment>
<keyword evidence="3 7" id="KW-0694">RNA-binding</keyword>
<accession>A0A2H0W4B4</accession>
<dbReference type="PROSITE" id="PS00651">
    <property type="entry name" value="RIBOSOMAL_L9"/>
    <property type="match status" value="1"/>
</dbReference>
<dbReference type="AlphaFoldDB" id="A0A2H0W4B4"/>
<dbReference type="InterPro" id="IPR000244">
    <property type="entry name" value="Ribosomal_bL9"/>
</dbReference>
<gene>
    <name evidence="7 9" type="primary">rplI</name>
    <name evidence="9" type="ORF">COT80_01310</name>
</gene>
<dbReference type="SUPFAM" id="SSF55653">
    <property type="entry name" value="Ribosomal protein L9 C-domain"/>
    <property type="match status" value="1"/>
</dbReference>
<dbReference type="Proteomes" id="UP000229056">
    <property type="component" value="Unassembled WGS sequence"/>
</dbReference>
<reference evidence="10" key="1">
    <citation type="submission" date="2017-09" db="EMBL/GenBank/DDBJ databases">
        <title>Depth-based differentiation of microbial function through sediment-hosted aquifers and enrichment of novel symbionts in the deep terrestrial subsurface.</title>
        <authorList>
            <person name="Probst A.J."/>
            <person name="Ladd B."/>
            <person name="Jarett J.K."/>
            <person name="Geller-Mcgrath D.E."/>
            <person name="Sieber C.M.K."/>
            <person name="Emerson J.B."/>
            <person name="Anantharaman K."/>
            <person name="Thomas B.C."/>
            <person name="Malmstrom R."/>
            <person name="Stieglmeier M."/>
            <person name="Klingl A."/>
            <person name="Woyke T."/>
            <person name="Ryan C.M."/>
            <person name="Banfield J.F."/>
        </authorList>
    </citation>
    <scope>NUCLEOTIDE SEQUENCE [LARGE SCALE GENOMIC DNA]</scope>
</reference>
<proteinExistence type="inferred from homology"/>
<evidence type="ECO:0000259" key="8">
    <source>
        <dbReference type="PROSITE" id="PS00651"/>
    </source>
</evidence>
<dbReference type="GO" id="GO:1990904">
    <property type="term" value="C:ribonucleoprotein complex"/>
    <property type="evidence" value="ECO:0007669"/>
    <property type="project" value="UniProtKB-KW"/>
</dbReference>
<dbReference type="PANTHER" id="PTHR21368">
    <property type="entry name" value="50S RIBOSOMAL PROTEIN L9"/>
    <property type="match status" value="1"/>
</dbReference>
<dbReference type="NCBIfam" id="TIGR00158">
    <property type="entry name" value="L9"/>
    <property type="match status" value="1"/>
</dbReference>
<dbReference type="GO" id="GO:0005840">
    <property type="term" value="C:ribosome"/>
    <property type="evidence" value="ECO:0007669"/>
    <property type="project" value="UniProtKB-KW"/>
</dbReference>
<comment type="caution">
    <text evidence="9">The sequence shown here is derived from an EMBL/GenBank/DDBJ whole genome shotgun (WGS) entry which is preliminary data.</text>
</comment>
<evidence type="ECO:0000256" key="1">
    <source>
        <dbReference type="ARBA" id="ARBA00010605"/>
    </source>
</evidence>
<evidence type="ECO:0000256" key="5">
    <source>
        <dbReference type="ARBA" id="ARBA00023274"/>
    </source>
</evidence>
<dbReference type="GO" id="GO:0003735">
    <property type="term" value="F:structural constituent of ribosome"/>
    <property type="evidence" value="ECO:0007669"/>
    <property type="project" value="InterPro"/>
</dbReference>
<dbReference type="InterPro" id="IPR020070">
    <property type="entry name" value="Ribosomal_bL9_N"/>
</dbReference>
<dbReference type="Gene3D" id="3.10.430.100">
    <property type="entry name" value="Ribosomal protein L9, C-terminal domain"/>
    <property type="match status" value="1"/>
</dbReference>
<evidence type="ECO:0000256" key="3">
    <source>
        <dbReference type="ARBA" id="ARBA00022884"/>
    </source>
</evidence>
<sequence length="146" mass="16222">MKVIFIKKIKKIGEIGDIKEVSDGYAINFLIPQKIAEPASVKNVNKFRNIKQQDNKQANKALVLAQKKAKQLQGLVIKIIGKCNDDGKLYSSISADMIVDKLKDRGINIESSQINLLKPIKDLGKHSVFIVLSHGLESEITVIVNE</sequence>
<organism evidence="9 10">
    <name type="scientific">Candidatus Buchananbacteria bacterium CG10_big_fil_rev_8_21_14_0_10_33_19</name>
    <dbReference type="NCBI Taxonomy" id="1974525"/>
    <lineage>
        <taxon>Bacteria</taxon>
        <taxon>Candidatus Buchananiibacteriota</taxon>
    </lineage>
</organism>
<comment type="similarity">
    <text evidence="1 7">Belongs to the bacterial ribosomal protein bL9 family.</text>
</comment>
<evidence type="ECO:0000256" key="6">
    <source>
        <dbReference type="ARBA" id="ARBA00035292"/>
    </source>
</evidence>
<name>A0A2H0W4B4_9BACT</name>
<dbReference type="InterPro" id="IPR009027">
    <property type="entry name" value="Ribosomal_bL9/RNase_H1_N"/>
</dbReference>
<dbReference type="Pfam" id="PF01281">
    <property type="entry name" value="Ribosomal_L9_N"/>
    <property type="match status" value="1"/>
</dbReference>
<evidence type="ECO:0000256" key="2">
    <source>
        <dbReference type="ARBA" id="ARBA00022730"/>
    </source>
</evidence>
<keyword evidence="2 7" id="KW-0699">rRNA-binding</keyword>
<keyword evidence="4 7" id="KW-0689">Ribosomal protein</keyword>
<dbReference type="EMBL" id="PEZY01000005">
    <property type="protein sequence ID" value="PIS06193.1"/>
    <property type="molecule type" value="Genomic_DNA"/>
</dbReference>
<dbReference type="Gene3D" id="3.40.5.10">
    <property type="entry name" value="Ribosomal protein L9, N-terminal domain"/>
    <property type="match status" value="1"/>
</dbReference>